<keyword evidence="4" id="KW-0802">TPR repeat</keyword>
<reference evidence="7 8" key="1">
    <citation type="submission" date="2016-02" db="EMBL/GenBank/DDBJ databases">
        <authorList>
            <person name="Wen L."/>
            <person name="He K."/>
            <person name="Yang H."/>
        </authorList>
    </citation>
    <scope>NUCLEOTIDE SEQUENCE [LARGE SCALE GENOMIC DNA]</scope>
    <source>
        <strain evidence="7 8">KLE1704</strain>
    </source>
</reference>
<evidence type="ECO:0000256" key="2">
    <source>
        <dbReference type="ARBA" id="ARBA00022490"/>
    </source>
</evidence>
<keyword evidence="6" id="KW-0472">Membrane</keyword>
<dbReference type="PROSITE" id="PS51257">
    <property type="entry name" value="PROKAR_LIPOPROTEIN"/>
    <property type="match status" value="1"/>
</dbReference>
<dbReference type="InterPro" id="IPR051476">
    <property type="entry name" value="Bac_ResReg_Asp_Phosphatase"/>
</dbReference>
<dbReference type="SMART" id="SM00028">
    <property type="entry name" value="TPR"/>
    <property type="match status" value="5"/>
</dbReference>
<dbReference type="InterPro" id="IPR019734">
    <property type="entry name" value="TPR_rpt"/>
</dbReference>
<dbReference type="Pfam" id="PF13181">
    <property type="entry name" value="TPR_8"/>
    <property type="match status" value="1"/>
</dbReference>
<keyword evidence="6" id="KW-1133">Transmembrane helix</keyword>
<sequence length="578" mass="67327">MHLFRFVFLFVFISFLYSCNGDINVLQDAEGLMDSRPDSALYLLKSLSSESLSDSDYANYCLLLTQAMDKSNLTWWKSDTLFINQAYSFYEKTSDERCVSLCCFYKGSACYERGDFKQAAWWYKQAEVFSLQTADVKLISLVYSSLGYVNMQLNLFPNALVDFKKALSYAIQANNKKYILSNTQDIARVFDYIGETDSASYYFRHSLTVLSDADSVYHALVYHNLASFYEGLVQSDSALKYVSKALAWEGDNDKCRSYLILGNTYYQREQPDLAKQFWDKALKTSDPSIKVCVYHSLYQTYKTNGDYKSAVDYAEKCLQYADSVYRIEALREVADIQEKYDNETLRNRNLESEVRMLYLYIALGLCLFALALLVSIYSRYRHNQQQRIRELVAGKEIELDQYRTRLEHLEGISHLEEQEKEKWETERGYLKQQIKERTDEIIAYKNSYKTLNLNYEKLLRYESIAKGMKLYDTIHTNVSVSKGLLFSTDAIKDFVYYYTYIHEDSMNRLRKAAYGLTVFETAICILFGMSLSHQQVADVLGNSPQTLSRAKLRLKTNRFRLKDDDRKLEEILVALWGL</sequence>
<organism evidence="7">
    <name type="scientific">Bacteroides intestinalis</name>
    <dbReference type="NCBI Taxonomy" id="329854"/>
    <lineage>
        <taxon>Bacteria</taxon>
        <taxon>Pseudomonadati</taxon>
        <taxon>Bacteroidota</taxon>
        <taxon>Bacteroidia</taxon>
        <taxon>Bacteroidales</taxon>
        <taxon>Bacteroidaceae</taxon>
        <taxon>Bacteroides</taxon>
    </lineage>
</organism>
<keyword evidence="3" id="KW-0677">Repeat</keyword>
<comment type="caution">
    <text evidence="7">The sequence shown here is derived from an EMBL/GenBank/DDBJ whole genome shotgun (WGS) entry which is preliminary data.</text>
</comment>
<dbReference type="GO" id="GO:0005737">
    <property type="term" value="C:cytoplasm"/>
    <property type="evidence" value="ECO:0007669"/>
    <property type="project" value="UniProtKB-SubCell"/>
</dbReference>
<accession>A0A139LBS7</accession>
<evidence type="ECO:0000256" key="1">
    <source>
        <dbReference type="ARBA" id="ARBA00004496"/>
    </source>
</evidence>
<dbReference type="PATRIC" id="fig|329854.7.peg.2819"/>
<dbReference type="RefSeq" id="WP_061436600.1">
    <property type="nucleotide sequence ID" value="NZ_KQ968698.1"/>
</dbReference>
<comment type="similarity">
    <text evidence="5">Belongs to the Rap family.</text>
</comment>
<evidence type="ECO:0000313" key="8">
    <source>
        <dbReference type="Proteomes" id="UP000070319"/>
    </source>
</evidence>
<gene>
    <name evidence="7" type="ORF">HMPREF2531_02768</name>
</gene>
<keyword evidence="6" id="KW-0812">Transmembrane</keyword>
<keyword evidence="2" id="KW-0963">Cytoplasm</keyword>
<feature type="transmembrane region" description="Helical" evidence="6">
    <location>
        <begin position="357"/>
        <end position="377"/>
    </location>
</feature>
<feature type="transmembrane region" description="Helical" evidence="6">
    <location>
        <begin position="512"/>
        <end position="531"/>
    </location>
</feature>
<comment type="subcellular location">
    <subcellularLocation>
        <location evidence="1">Cytoplasm</location>
    </subcellularLocation>
</comment>
<name>A0A139LBS7_9BACE</name>
<evidence type="ECO:0000256" key="4">
    <source>
        <dbReference type="ARBA" id="ARBA00022803"/>
    </source>
</evidence>
<dbReference type="EMBL" id="LTDF01000094">
    <property type="protein sequence ID" value="KXT48902.1"/>
    <property type="molecule type" value="Genomic_DNA"/>
</dbReference>
<evidence type="ECO:0000256" key="3">
    <source>
        <dbReference type="ARBA" id="ARBA00022737"/>
    </source>
</evidence>
<dbReference type="PANTHER" id="PTHR46630">
    <property type="entry name" value="TETRATRICOPEPTIDE REPEAT PROTEIN 29"/>
    <property type="match status" value="1"/>
</dbReference>
<dbReference type="PANTHER" id="PTHR46630:SF1">
    <property type="entry name" value="TETRATRICOPEPTIDE REPEAT PROTEIN 29"/>
    <property type="match status" value="1"/>
</dbReference>
<dbReference type="Gene3D" id="1.25.40.10">
    <property type="entry name" value="Tetratricopeptide repeat domain"/>
    <property type="match status" value="2"/>
</dbReference>
<evidence type="ECO:0000313" key="7">
    <source>
        <dbReference type="EMBL" id="KXT48902.1"/>
    </source>
</evidence>
<evidence type="ECO:0000256" key="6">
    <source>
        <dbReference type="SAM" id="Phobius"/>
    </source>
</evidence>
<dbReference type="SUPFAM" id="SSF81901">
    <property type="entry name" value="HCP-like"/>
    <property type="match status" value="1"/>
</dbReference>
<evidence type="ECO:0000256" key="5">
    <source>
        <dbReference type="ARBA" id="ARBA00038253"/>
    </source>
</evidence>
<dbReference type="InterPro" id="IPR011990">
    <property type="entry name" value="TPR-like_helical_dom_sf"/>
</dbReference>
<dbReference type="Proteomes" id="UP000070319">
    <property type="component" value="Unassembled WGS sequence"/>
</dbReference>
<proteinExistence type="inferred from homology"/>
<dbReference type="AlphaFoldDB" id="A0A139LBS7"/>
<protein>
    <submittedName>
        <fullName evidence="7">Tetratricopeptide repeat protein</fullName>
    </submittedName>
</protein>